<dbReference type="NCBIfam" id="TIGR00234">
    <property type="entry name" value="tyrS"/>
    <property type="match status" value="1"/>
</dbReference>
<dbReference type="AlphaFoldDB" id="A0A8T2VEZ3"/>
<evidence type="ECO:0000256" key="11">
    <source>
        <dbReference type="ARBA" id="ARBA00023128"/>
    </source>
</evidence>
<keyword evidence="8 15" id="KW-0694">RNA-binding</keyword>
<evidence type="ECO:0000256" key="10">
    <source>
        <dbReference type="ARBA" id="ARBA00022946"/>
    </source>
</evidence>
<evidence type="ECO:0000259" key="17">
    <source>
        <dbReference type="SMART" id="SM00363"/>
    </source>
</evidence>
<evidence type="ECO:0000256" key="12">
    <source>
        <dbReference type="ARBA" id="ARBA00023146"/>
    </source>
</evidence>
<evidence type="ECO:0000313" key="18">
    <source>
        <dbReference type="EMBL" id="KAH7444574.1"/>
    </source>
</evidence>
<dbReference type="PROSITE" id="PS50889">
    <property type="entry name" value="S4"/>
    <property type="match status" value="1"/>
</dbReference>
<keyword evidence="19" id="KW-1185">Reference proteome</keyword>
<dbReference type="InterPro" id="IPR036986">
    <property type="entry name" value="S4_RNA-bd_sf"/>
</dbReference>
<keyword evidence="5 16" id="KW-0436">Ligase</keyword>
<gene>
    <name evidence="18" type="ORF">KP509_02G083500</name>
</gene>
<evidence type="ECO:0000256" key="13">
    <source>
        <dbReference type="ARBA" id="ARBA00033323"/>
    </source>
</evidence>
<evidence type="ECO:0000256" key="5">
    <source>
        <dbReference type="ARBA" id="ARBA00022598"/>
    </source>
</evidence>
<dbReference type="InterPro" id="IPR001412">
    <property type="entry name" value="aa-tRNA-synth_I_CS"/>
</dbReference>
<evidence type="ECO:0000256" key="4">
    <source>
        <dbReference type="ARBA" id="ARBA00013160"/>
    </source>
</evidence>
<evidence type="ECO:0000256" key="1">
    <source>
        <dbReference type="ARBA" id="ARBA00002025"/>
    </source>
</evidence>
<evidence type="ECO:0000256" key="16">
    <source>
        <dbReference type="RuleBase" id="RU361234"/>
    </source>
</evidence>
<reference evidence="18" key="1">
    <citation type="submission" date="2021-08" db="EMBL/GenBank/DDBJ databases">
        <title>WGS assembly of Ceratopteris richardii.</title>
        <authorList>
            <person name="Marchant D.B."/>
            <person name="Chen G."/>
            <person name="Jenkins J."/>
            <person name="Shu S."/>
            <person name="Leebens-Mack J."/>
            <person name="Grimwood J."/>
            <person name="Schmutz J."/>
            <person name="Soltis P."/>
            <person name="Soltis D."/>
            <person name="Chen Z.-H."/>
        </authorList>
    </citation>
    <scope>NUCLEOTIDE SEQUENCE</scope>
    <source>
        <strain evidence="18">Whitten #5841</strain>
        <tissue evidence="18">Leaf</tissue>
    </source>
</reference>
<dbReference type="InterPro" id="IPR024107">
    <property type="entry name" value="Tyr-tRNA-ligase_bac_1"/>
</dbReference>
<comment type="subcellular location">
    <subcellularLocation>
        <location evidence="2">Mitochondrion</location>
    </subcellularLocation>
</comment>
<dbReference type="InterPro" id="IPR024088">
    <property type="entry name" value="Tyr-tRNA-ligase_bac-type"/>
</dbReference>
<proteinExistence type="inferred from homology"/>
<dbReference type="GO" id="GO:0003723">
    <property type="term" value="F:RNA binding"/>
    <property type="evidence" value="ECO:0007669"/>
    <property type="project" value="UniProtKB-KW"/>
</dbReference>
<dbReference type="GO" id="GO:0005739">
    <property type="term" value="C:mitochondrion"/>
    <property type="evidence" value="ECO:0007669"/>
    <property type="project" value="UniProtKB-SubCell"/>
</dbReference>
<dbReference type="GO" id="GO:0048608">
    <property type="term" value="P:reproductive structure development"/>
    <property type="evidence" value="ECO:0007669"/>
    <property type="project" value="UniProtKB-ARBA"/>
</dbReference>
<evidence type="ECO:0000256" key="9">
    <source>
        <dbReference type="ARBA" id="ARBA00022917"/>
    </source>
</evidence>
<dbReference type="Pfam" id="PF22421">
    <property type="entry name" value="SYY_C-terminal"/>
    <property type="match status" value="1"/>
</dbReference>
<dbReference type="Gene3D" id="1.10.240.10">
    <property type="entry name" value="Tyrosyl-Transfer RNA Synthetase"/>
    <property type="match status" value="1"/>
</dbReference>
<dbReference type="InterPro" id="IPR002305">
    <property type="entry name" value="aa-tRNA-synth_Ic"/>
</dbReference>
<comment type="caution">
    <text evidence="18">The sequence shown here is derived from an EMBL/GenBank/DDBJ whole genome shotgun (WGS) entry which is preliminary data.</text>
</comment>
<keyword evidence="6 16" id="KW-0547">Nucleotide-binding</keyword>
<dbReference type="InterPro" id="IPR014729">
    <property type="entry name" value="Rossmann-like_a/b/a_fold"/>
</dbReference>
<dbReference type="PANTHER" id="PTHR11766">
    <property type="entry name" value="TYROSYL-TRNA SYNTHETASE"/>
    <property type="match status" value="1"/>
</dbReference>
<dbReference type="FunFam" id="1.10.240.10:FF:000001">
    <property type="entry name" value="Tyrosine--tRNA ligase"/>
    <property type="match status" value="1"/>
</dbReference>
<evidence type="ECO:0000256" key="8">
    <source>
        <dbReference type="ARBA" id="ARBA00022884"/>
    </source>
</evidence>
<evidence type="ECO:0000256" key="7">
    <source>
        <dbReference type="ARBA" id="ARBA00022840"/>
    </source>
</evidence>
<dbReference type="Gene3D" id="3.10.290.10">
    <property type="entry name" value="RNA-binding S4 domain"/>
    <property type="match status" value="1"/>
</dbReference>
<dbReference type="InterPro" id="IPR054608">
    <property type="entry name" value="SYY-like_C"/>
</dbReference>
<keyword evidence="12 16" id="KW-0030">Aminoacyl-tRNA synthetase</keyword>
<sequence>MASCCARLPLSSSFMSKLFPSSRFHSSALLRLPVICPLPFVAQVVRKAKNPVASLSSSPLTTPVKPVSPTASNSPTISRNVIEVLEERGLIESLTHEDIRSACGNPSSAPVKVYCGFDPTAESLHLGNLLGLIVLSWFQKCGHVPVPLLGGATARVGDPSGKSVERPTLDEETIERNLSGVKSNIEQVLRVGGNEASEDIWQIDEGKYMHPARILNNYDWWSDFSLLQFLRDVGKHARVGTMISKESVKTRLNSEEGMSFTEFTYQLLQGYDFVHLYKNEGVSIQIGGSDQWGNIIAGTDLIKKVLRQEGAYGLTFPLLLKSDGTKFGKSEGGAIWLSPVMLSPYKFYQHLFATPDADVILFLKRLTFLCLEEIGELEKAMATAEYAPNTAQRKLAEEVTKFVHGQEGLEEALRATEALAPGGTTKLDWRSMEAIAADLPSFTTSLSSVQGASLLDICVNSGLLGSKGAARRLIKQGGLYLNNEKVEDEGKVVEQEDIVDNRMLLLSAGKKNKLVIRLQ</sequence>
<evidence type="ECO:0000313" key="19">
    <source>
        <dbReference type="Proteomes" id="UP000825935"/>
    </source>
</evidence>
<dbReference type="GO" id="GO:0009791">
    <property type="term" value="P:post-embryonic development"/>
    <property type="evidence" value="ECO:0007669"/>
    <property type="project" value="UniProtKB-ARBA"/>
</dbReference>
<dbReference type="EC" id="6.1.1.1" evidence="4 16"/>
<evidence type="ECO:0000256" key="15">
    <source>
        <dbReference type="PROSITE-ProRule" id="PRU00182"/>
    </source>
</evidence>
<evidence type="ECO:0000256" key="2">
    <source>
        <dbReference type="ARBA" id="ARBA00004173"/>
    </source>
</evidence>
<dbReference type="GO" id="GO:0004831">
    <property type="term" value="F:tyrosine-tRNA ligase activity"/>
    <property type="evidence" value="ECO:0007669"/>
    <property type="project" value="UniProtKB-EC"/>
</dbReference>
<dbReference type="FunFam" id="3.40.50.620:FF:000158">
    <property type="entry name" value="Tyrosine--tRNA ligase"/>
    <property type="match status" value="1"/>
</dbReference>
<dbReference type="SUPFAM" id="SSF52374">
    <property type="entry name" value="Nucleotidylyl transferase"/>
    <property type="match status" value="1"/>
</dbReference>
<name>A0A8T2VEZ3_CERRI</name>
<evidence type="ECO:0000256" key="3">
    <source>
        <dbReference type="ARBA" id="ARBA00005594"/>
    </source>
</evidence>
<comment type="similarity">
    <text evidence="3 16">Belongs to the class-I aminoacyl-tRNA synthetase family.</text>
</comment>
<keyword evidence="9 16" id="KW-0648">Protein biosynthesis</keyword>
<dbReference type="FunFam" id="3.10.290.10:FF:000014">
    <property type="entry name" value="Tyrosine--tRNA ligase"/>
    <property type="match status" value="1"/>
</dbReference>
<keyword evidence="11" id="KW-0496">Mitochondrion</keyword>
<dbReference type="PANTHER" id="PTHR11766:SF0">
    <property type="entry name" value="TYROSINE--TRNA LIGASE, MITOCHONDRIAL"/>
    <property type="match status" value="1"/>
</dbReference>
<dbReference type="GO" id="GO:0005524">
    <property type="term" value="F:ATP binding"/>
    <property type="evidence" value="ECO:0007669"/>
    <property type="project" value="UniProtKB-KW"/>
</dbReference>
<dbReference type="InterPro" id="IPR002307">
    <property type="entry name" value="Tyr-tRNA-ligase"/>
</dbReference>
<dbReference type="EMBL" id="CM035407">
    <property type="protein sequence ID" value="KAH7444574.1"/>
    <property type="molecule type" value="Genomic_DNA"/>
</dbReference>
<dbReference type="GO" id="GO:0006437">
    <property type="term" value="P:tyrosyl-tRNA aminoacylation"/>
    <property type="evidence" value="ECO:0007669"/>
    <property type="project" value="InterPro"/>
</dbReference>
<dbReference type="GO" id="GO:0009570">
    <property type="term" value="C:chloroplast stroma"/>
    <property type="evidence" value="ECO:0007669"/>
    <property type="project" value="TreeGrafter"/>
</dbReference>
<dbReference type="Pfam" id="PF00579">
    <property type="entry name" value="tRNA-synt_1b"/>
    <property type="match status" value="1"/>
</dbReference>
<organism evidence="18 19">
    <name type="scientific">Ceratopteris richardii</name>
    <name type="common">Triangle waterfern</name>
    <dbReference type="NCBI Taxonomy" id="49495"/>
    <lineage>
        <taxon>Eukaryota</taxon>
        <taxon>Viridiplantae</taxon>
        <taxon>Streptophyta</taxon>
        <taxon>Embryophyta</taxon>
        <taxon>Tracheophyta</taxon>
        <taxon>Polypodiopsida</taxon>
        <taxon>Polypodiidae</taxon>
        <taxon>Polypodiales</taxon>
        <taxon>Pteridineae</taxon>
        <taxon>Pteridaceae</taxon>
        <taxon>Parkerioideae</taxon>
        <taxon>Ceratopteris</taxon>
    </lineage>
</organism>
<dbReference type="CDD" id="cd00165">
    <property type="entry name" value="S4"/>
    <property type="match status" value="1"/>
</dbReference>
<dbReference type="GO" id="GO:0005829">
    <property type="term" value="C:cytosol"/>
    <property type="evidence" value="ECO:0007669"/>
    <property type="project" value="TreeGrafter"/>
</dbReference>
<dbReference type="SUPFAM" id="SSF55174">
    <property type="entry name" value="Alpha-L RNA-binding motif"/>
    <property type="match status" value="1"/>
</dbReference>
<comment type="function">
    <text evidence="1">Catalyzes the attachment of tyrosine to tRNA(Tyr) in a two-step reaction: tyrosine is first activated by ATP to form Tyr-AMP and then transferred to the acceptor end of tRNA(Tyr).</text>
</comment>
<dbReference type="Gene3D" id="3.40.50.620">
    <property type="entry name" value="HUPs"/>
    <property type="match status" value="1"/>
</dbReference>
<evidence type="ECO:0000256" key="14">
    <source>
        <dbReference type="ARBA" id="ARBA00048248"/>
    </source>
</evidence>
<dbReference type="PROSITE" id="PS00178">
    <property type="entry name" value="AA_TRNA_LIGASE_I"/>
    <property type="match status" value="1"/>
</dbReference>
<dbReference type="InterPro" id="IPR002942">
    <property type="entry name" value="S4_RNA-bd"/>
</dbReference>
<accession>A0A8T2VEZ3</accession>
<keyword evidence="7 16" id="KW-0067">ATP-binding</keyword>
<evidence type="ECO:0000256" key="6">
    <source>
        <dbReference type="ARBA" id="ARBA00022741"/>
    </source>
</evidence>
<keyword evidence="10" id="KW-0809">Transit peptide</keyword>
<dbReference type="HAMAP" id="MF_02006">
    <property type="entry name" value="Tyr_tRNA_synth_type1"/>
    <property type="match status" value="1"/>
</dbReference>
<dbReference type="OMA" id="YMMAKDS"/>
<comment type="catalytic activity">
    <reaction evidence="14 16">
        <text>tRNA(Tyr) + L-tyrosine + ATP = L-tyrosyl-tRNA(Tyr) + AMP + diphosphate + H(+)</text>
        <dbReference type="Rhea" id="RHEA:10220"/>
        <dbReference type="Rhea" id="RHEA-COMP:9706"/>
        <dbReference type="Rhea" id="RHEA-COMP:9707"/>
        <dbReference type="ChEBI" id="CHEBI:15378"/>
        <dbReference type="ChEBI" id="CHEBI:30616"/>
        <dbReference type="ChEBI" id="CHEBI:33019"/>
        <dbReference type="ChEBI" id="CHEBI:58315"/>
        <dbReference type="ChEBI" id="CHEBI:78442"/>
        <dbReference type="ChEBI" id="CHEBI:78536"/>
        <dbReference type="ChEBI" id="CHEBI:456215"/>
        <dbReference type="EC" id="6.1.1.1"/>
    </reaction>
</comment>
<protein>
    <recommendedName>
        <fullName evidence="4 16">Tyrosine--tRNA ligase</fullName>
        <ecNumber evidence="4 16">6.1.1.1</ecNumber>
    </recommendedName>
    <alternativeName>
        <fullName evidence="13 16">Tyrosyl-tRNA synthetase</fullName>
    </alternativeName>
</protein>
<dbReference type="SMART" id="SM00363">
    <property type="entry name" value="S4"/>
    <property type="match status" value="1"/>
</dbReference>
<feature type="domain" description="RNA-binding S4" evidence="17">
    <location>
        <begin position="453"/>
        <end position="510"/>
    </location>
</feature>
<dbReference type="CDD" id="cd00805">
    <property type="entry name" value="TyrRS_core"/>
    <property type="match status" value="1"/>
</dbReference>
<dbReference type="PRINTS" id="PR01040">
    <property type="entry name" value="TRNASYNTHTYR"/>
</dbReference>
<dbReference type="OrthoDB" id="337870at2759"/>
<dbReference type="Proteomes" id="UP000825935">
    <property type="component" value="Chromosome 2"/>
</dbReference>